<sequence>MVQSSLGVLILTFAEKLDLLMQITKTSNILLARNIALDASFISRLRRGNRTPAKNVTYLQAMAEYFARNCRNDCQKVSLREAIVHSSQIQARETELSQPLEIIIYEWLNEKESSSTDSINSFLDTVINFKFKKAEPSSATENANIPIITSENEVFYGAKGKQTAAFIFLSLVLKSKSPQTLFLYSDEDMDWLAHDREFTTQWVSMIVQILKKGNRIKMIHSTNRNFDEMMMGIQHWVPLYMTGAIEPYYYAKSKDGLFRQTFFVAPDTPAAVTSSSVESKTKNAANFLFTNHKTVQALSEEFLDFLQLCRPLMHISTPSSNSDNRKYLSLLAEFEDEKSNTLIKADGLTSITMPPSVAISILTRIEKSRREQLLALHQKRLGRFLEDIQKYRFTVICSLPDPEQILAGEVAVNFSDALSETQLFYTPDEYLQHLYGVIHLLETNENFSVYLTKDKHLEGVTIYVREDVGLFVVKTLAPLVVFAINESNITAAFWDYLQVLLNKESKSPQKRNFSLLKLKEVVHSLEEINYLPEEQV</sequence>
<keyword evidence="2" id="KW-1185">Reference proteome</keyword>
<dbReference type="KEGG" id="dmi:Desmer_1812"/>
<dbReference type="eggNOG" id="COG2197">
    <property type="taxonomic scope" value="Bacteria"/>
</dbReference>
<gene>
    <name evidence="1" type="ordered locus">Desmer_1812</name>
</gene>
<dbReference type="EMBL" id="CP003629">
    <property type="protein sequence ID" value="AFQ43777.1"/>
    <property type="molecule type" value="Genomic_DNA"/>
</dbReference>
<evidence type="ECO:0000313" key="1">
    <source>
        <dbReference type="EMBL" id="AFQ43777.1"/>
    </source>
</evidence>
<dbReference type="AlphaFoldDB" id="J7IPK9"/>
<protein>
    <submittedName>
        <fullName evidence="1">Uncharacterized protein</fullName>
    </submittedName>
</protein>
<organism evidence="1 2">
    <name type="scientific">Desulfosporosinus meridiei (strain ATCC BAA-275 / DSM 13257 / KCTC 12902 / NCIMB 13706 / S10)</name>
    <dbReference type="NCBI Taxonomy" id="768704"/>
    <lineage>
        <taxon>Bacteria</taxon>
        <taxon>Bacillati</taxon>
        <taxon>Bacillota</taxon>
        <taxon>Clostridia</taxon>
        <taxon>Eubacteriales</taxon>
        <taxon>Desulfitobacteriaceae</taxon>
        <taxon>Desulfosporosinus</taxon>
    </lineage>
</organism>
<accession>J7IPK9</accession>
<name>J7IPK9_DESMD</name>
<dbReference type="Proteomes" id="UP000005262">
    <property type="component" value="Chromosome"/>
</dbReference>
<proteinExistence type="predicted"/>
<dbReference type="STRING" id="768704.Desmer_1812"/>
<dbReference type="HOGENOM" id="CLU_521617_0_0_9"/>
<evidence type="ECO:0000313" key="2">
    <source>
        <dbReference type="Proteomes" id="UP000005262"/>
    </source>
</evidence>
<reference evidence="1 2" key="1">
    <citation type="journal article" date="2012" name="J. Bacteriol.">
        <title>Complete genome sequences of Desulfosporosinus orientis DSM765T, Desulfosporosinus youngiae DSM17734T, Desulfosporosinus meridiei DSM13257T, and Desulfosporosinus acidiphilus DSM22704T.</title>
        <authorList>
            <person name="Pester M."/>
            <person name="Brambilla E."/>
            <person name="Alazard D."/>
            <person name="Rattei T."/>
            <person name="Weinmaier T."/>
            <person name="Han J."/>
            <person name="Lucas S."/>
            <person name="Lapidus A."/>
            <person name="Cheng J.F."/>
            <person name="Goodwin L."/>
            <person name="Pitluck S."/>
            <person name="Peters L."/>
            <person name="Ovchinnikova G."/>
            <person name="Teshima H."/>
            <person name="Detter J.C."/>
            <person name="Han C.S."/>
            <person name="Tapia R."/>
            <person name="Land M.L."/>
            <person name="Hauser L."/>
            <person name="Kyrpides N.C."/>
            <person name="Ivanova N.N."/>
            <person name="Pagani I."/>
            <person name="Huntmann M."/>
            <person name="Wei C.L."/>
            <person name="Davenport K.W."/>
            <person name="Daligault H."/>
            <person name="Chain P.S."/>
            <person name="Chen A."/>
            <person name="Mavromatis K."/>
            <person name="Markowitz V."/>
            <person name="Szeto E."/>
            <person name="Mikhailova N."/>
            <person name="Pati A."/>
            <person name="Wagner M."/>
            <person name="Woyke T."/>
            <person name="Ollivier B."/>
            <person name="Klenk H.P."/>
            <person name="Spring S."/>
            <person name="Loy A."/>
        </authorList>
    </citation>
    <scope>NUCLEOTIDE SEQUENCE [LARGE SCALE GENOMIC DNA]</scope>
    <source>
        <strain evidence="2">ATCC BAA-275 / DSM 13257 / NCIMB 13706 / S10</strain>
    </source>
</reference>
<reference evidence="2" key="2">
    <citation type="submission" date="2012-08" db="EMBL/GenBank/DDBJ databases">
        <title>Finished genome of Desulfosporosinus meridiei DSM 13257.</title>
        <authorList>
            <person name="Huntemann M."/>
            <person name="Wei C.-L."/>
            <person name="Han J."/>
            <person name="Detter J.C."/>
            <person name="Han C."/>
            <person name="Davenport K."/>
            <person name="Daligault H."/>
            <person name="Erkkila T."/>
            <person name="Gu W."/>
            <person name="Munk A.C.C."/>
            <person name="Teshima H."/>
            <person name="Xu Y."/>
            <person name="Chain P."/>
            <person name="Tapia R."/>
            <person name="Chen A."/>
            <person name="Krypides N."/>
            <person name="Mavromatis K."/>
            <person name="Markowitz V."/>
            <person name="Szeto E."/>
            <person name="Ivanova N."/>
            <person name="Mikhailova N."/>
            <person name="Ovchinnikova G."/>
            <person name="Pagani I."/>
            <person name="Pati A."/>
            <person name="Goodwin L."/>
            <person name="Peters L."/>
            <person name="Pitluck S."/>
            <person name="Woyke T."/>
            <person name="Pester M."/>
            <person name="Spring S."/>
            <person name="Ollivier B."/>
            <person name="Rattei T."/>
            <person name="Klenk H.-P."/>
            <person name="Wagner M."/>
            <person name="Loy A."/>
        </authorList>
    </citation>
    <scope>NUCLEOTIDE SEQUENCE [LARGE SCALE GENOMIC DNA]</scope>
    <source>
        <strain evidence="2">ATCC BAA-275 / DSM 13257 / NCIMB 13706 / S10</strain>
    </source>
</reference>